<dbReference type="AlphaFoldDB" id="A0A7W7G0B7"/>
<dbReference type="RefSeq" id="WP_185009095.1">
    <property type="nucleotide sequence ID" value="NZ_BAAAUI010000061.1"/>
</dbReference>
<dbReference type="Proteomes" id="UP000533598">
    <property type="component" value="Unassembled WGS sequence"/>
</dbReference>
<comment type="caution">
    <text evidence="1">The sequence shown here is derived from an EMBL/GenBank/DDBJ whole genome shotgun (WGS) entry which is preliminary data.</text>
</comment>
<sequence>MTADLTVPDTVALLRQLGHTDDYAIWSDAHGLPLRQLDTGWQATDTGSGWLLYRSERGERVTPYRCYDVESQLCAELLAGVLGRTTPPPRPATEAAFDTLLARWRHTPWRLRPATRDQLAEALAQLGVPASAYSLYGGAFEGRLCLEQRVAGWRVYRVRSGRTEPITDWQPEPTACAEFWRRLVDEDLPTLLGADPHPLPAPAEPESPPDDLTLPEALAIEQRSGWTRPVGIESPTHGVHRPGPGFDDVAHLHELPDGHWELRYTERGRTRVQAEYQREGDAAADLIDPFASAPGIAAPDRLADRFAPTRYEQLLHHWRQLPWHANPSTPQELAIALRDHGFPYDSYTLGGGRGSDTLRIAERLDSWRVYQVRAGRVCGETRHASAAEACVEFWRRAVDRLLPELIAR</sequence>
<evidence type="ECO:0000313" key="2">
    <source>
        <dbReference type="Proteomes" id="UP000533598"/>
    </source>
</evidence>
<gene>
    <name evidence="1" type="ORF">HNR67_008192</name>
</gene>
<keyword evidence="2" id="KW-1185">Reference proteome</keyword>
<organism evidence="1 2">
    <name type="scientific">Crossiella cryophila</name>
    <dbReference type="NCBI Taxonomy" id="43355"/>
    <lineage>
        <taxon>Bacteria</taxon>
        <taxon>Bacillati</taxon>
        <taxon>Actinomycetota</taxon>
        <taxon>Actinomycetes</taxon>
        <taxon>Pseudonocardiales</taxon>
        <taxon>Pseudonocardiaceae</taxon>
        <taxon>Crossiella</taxon>
    </lineage>
</organism>
<protein>
    <submittedName>
        <fullName evidence="1">Uncharacterized protein</fullName>
    </submittedName>
</protein>
<accession>A0A7W7G0B7</accession>
<reference evidence="1 2" key="1">
    <citation type="submission" date="2020-08" db="EMBL/GenBank/DDBJ databases">
        <title>Sequencing the genomes of 1000 actinobacteria strains.</title>
        <authorList>
            <person name="Klenk H.-P."/>
        </authorList>
    </citation>
    <scope>NUCLEOTIDE SEQUENCE [LARGE SCALE GENOMIC DNA]</scope>
    <source>
        <strain evidence="1 2">DSM 44230</strain>
    </source>
</reference>
<name>A0A7W7G0B7_9PSEU</name>
<proteinExistence type="predicted"/>
<evidence type="ECO:0000313" key="1">
    <source>
        <dbReference type="EMBL" id="MBB4682074.1"/>
    </source>
</evidence>
<dbReference type="EMBL" id="JACHMH010000001">
    <property type="protein sequence ID" value="MBB4682074.1"/>
    <property type="molecule type" value="Genomic_DNA"/>
</dbReference>